<dbReference type="STRING" id="1249552.PS2015_231"/>
<name>A0A0S2K9C2_9GAMM</name>
<dbReference type="KEGG" id="pspi:PS2015_231"/>
<feature type="signal peptide" evidence="1">
    <location>
        <begin position="1"/>
        <end position="25"/>
    </location>
</feature>
<dbReference type="Proteomes" id="UP000065641">
    <property type="component" value="Chromosome"/>
</dbReference>
<dbReference type="AlphaFoldDB" id="A0A0S2K9C2"/>
<keyword evidence="3" id="KW-1185">Reference proteome</keyword>
<dbReference type="EMBL" id="CP013189">
    <property type="protein sequence ID" value="ALO44924.1"/>
    <property type="molecule type" value="Genomic_DNA"/>
</dbReference>
<accession>A0A0S2K9C2</accession>
<evidence type="ECO:0000313" key="2">
    <source>
        <dbReference type="EMBL" id="ALO44924.1"/>
    </source>
</evidence>
<proteinExistence type="predicted"/>
<feature type="chain" id="PRO_5006601310" evidence="1">
    <location>
        <begin position="26"/>
        <end position="152"/>
    </location>
</feature>
<dbReference type="RefSeq" id="WP_058020440.1">
    <property type="nucleotide sequence ID" value="NZ_CP013189.1"/>
</dbReference>
<gene>
    <name evidence="2" type="ORF">PS2015_231</name>
</gene>
<protein>
    <submittedName>
        <fullName evidence="2">Uncharacterized protein</fullName>
    </submittedName>
</protein>
<sequence length="152" mass="16887" precursor="true">MSRNSLTLKIVALSGVLLIPVSALSQTSNEYAQMAKATWSAFECSSLASKARLPDEQERLFRFGYEQGKSFISALLDQKIAQEDLSQEAPTILLLLLQGPTPDFMLGRIYESAQESALEGIYRTGDISYDDEEQQLNAENKFSRLNCNLIGN</sequence>
<keyword evidence="1" id="KW-0732">Signal</keyword>
<dbReference type="OrthoDB" id="9155547at2"/>
<evidence type="ECO:0000313" key="3">
    <source>
        <dbReference type="Proteomes" id="UP000065641"/>
    </source>
</evidence>
<evidence type="ECO:0000256" key="1">
    <source>
        <dbReference type="SAM" id="SignalP"/>
    </source>
</evidence>
<reference evidence="2 3" key="1">
    <citation type="submission" date="2015-11" db="EMBL/GenBank/DDBJ databases">
        <authorList>
            <person name="Zhang Y."/>
            <person name="Guo Z."/>
        </authorList>
    </citation>
    <scope>NUCLEOTIDE SEQUENCE [LARGE SCALE GENOMIC DNA]</scope>
    <source>
        <strain evidence="2 3">KCTC 32221</strain>
    </source>
</reference>
<organism evidence="2 3">
    <name type="scientific">Pseudohongiella spirulinae</name>
    <dbReference type="NCBI Taxonomy" id="1249552"/>
    <lineage>
        <taxon>Bacteria</taxon>
        <taxon>Pseudomonadati</taxon>
        <taxon>Pseudomonadota</taxon>
        <taxon>Gammaproteobacteria</taxon>
        <taxon>Pseudomonadales</taxon>
        <taxon>Pseudohongiellaceae</taxon>
        <taxon>Pseudohongiella</taxon>
    </lineage>
</organism>